<reference evidence="2" key="1">
    <citation type="submission" date="2020-02" db="EMBL/GenBank/DDBJ databases">
        <authorList>
            <person name="Meier V. D."/>
        </authorList>
    </citation>
    <scope>NUCLEOTIDE SEQUENCE</scope>
    <source>
        <strain evidence="2">AVDCRST_MAG81</strain>
    </source>
</reference>
<name>A0A6J4VVU8_9CYAN</name>
<dbReference type="Pfam" id="PF13358">
    <property type="entry name" value="DDE_3"/>
    <property type="match status" value="1"/>
</dbReference>
<dbReference type="InterPro" id="IPR047655">
    <property type="entry name" value="Transpos_IS630-like"/>
</dbReference>
<dbReference type="EMBL" id="CADCWO010000204">
    <property type="protein sequence ID" value="CAA9586427.1"/>
    <property type="molecule type" value="Genomic_DNA"/>
</dbReference>
<gene>
    <name evidence="2" type="ORF">AVDCRST_MAG81-3885</name>
</gene>
<dbReference type="InterPro" id="IPR038717">
    <property type="entry name" value="Tc1-like_DDE_dom"/>
</dbReference>
<dbReference type="InterPro" id="IPR036397">
    <property type="entry name" value="RNaseH_sf"/>
</dbReference>
<dbReference type="GO" id="GO:0003676">
    <property type="term" value="F:nucleic acid binding"/>
    <property type="evidence" value="ECO:0007669"/>
    <property type="project" value="InterPro"/>
</dbReference>
<dbReference type="Gene3D" id="3.30.420.10">
    <property type="entry name" value="Ribonuclease H-like superfamily/Ribonuclease H"/>
    <property type="match status" value="1"/>
</dbReference>
<evidence type="ECO:0000259" key="1">
    <source>
        <dbReference type="Pfam" id="PF13358"/>
    </source>
</evidence>
<dbReference type="AlphaFoldDB" id="A0A6J4VVU8"/>
<sequence>MHSVAAVQQGHPEAVVEVWAEDEHRLGLHPVNRMVWVPRGEQPIAALNWRYEWLWLVGFVQPHSGETDWWIVPLLNTEVFARLLADFTEHFGLGEHKQVALVVDQATYHTTKRLQVPAGMHLLLMPSQSPELQPAERLWPLTNEVIANQAFDSLDALEEVTAQRCRALRKQPELIQGLTYYHWWPKVMT</sequence>
<accession>A0A6J4VVU8</accession>
<feature type="domain" description="Tc1-like transposase DDE" evidence="1">
    <location>
        <begin position="18"/>
        <end position="157"/>
    </location>
</feature>
<organism evidence="2">
    <name type="scientific">uncultured Synechococcales cyanobacterium</name>
    <dbReference type="NCBI Taxonomy" id="1936017"/>
    <lineage>
        <taxon>Bacteria</taxon>
        <taxon>Bacillati</taxon>
        <taxon>Cyanobacteriota</taxon>
        <taxon>Cyanophyceae</taxon>
        <taxon>Synechococcales</taxon>
        <taxon>environmental samples</taxon>
    </lineage>
</organism>
<protein>
    <recommendedName>
        <fullName evidence="1">Tc1-like transposase DDE domain-containing protein</fullName>
    </recommendedName>
</protein>
<dbReference type="NCBIfam" id="NF033545">
    <property type="entry name" value="transpos_IS630"/>
    <property type="match status" value="1"/>
</dbReference>
<proteinExistence type="predicted"/>
<evidence type="ECO:0000313" key="2">
    <source>
        <dbReference type="EMBL" id="CAA9586427.1"/>
    </source>
</evidence>